<name>A0ABN9ZWW0_PIPNA</name>
<organism evidence="2 3">
    <name type="scientific">Pipistrellus nathusii</name>
    <name type="common">Nathusius' pipistrelle</name>
    <dbReference type="NCBI Taxonomy" id="59473"/>
    <lineage>
        <taxon>Eukaryota</taxon>
        <taxon>Metazoa</taxon>
        <taxon>Chordata</taxon>
        <taxon>Craniata</taxon>
        <taxon>Vertebrata</taxon>
        <taxon>Euteleostomi</taxon>
        <taxon>Mammalia</taxon>
        <taxon>Eutheria</taxon>
        <taxon>Laurasiatheria</taxon>
        <taxon>Chiroptera</taxon>
        <taxon>Yangochiroptera</taxon>
        <taxon>Vespertilionidae</taxon>
        <taxon>Pipistrellus</taxon>
    </lineage>
</organism>
<dbReference type="EMBL" id="OY882860">
    <property type="protein sequence ID" value="CAK6442727.1"/>
    <property type="molecule type" value="Genomic_DNA"/>
</dbReference>
<evidence type="ECO:0000313" key="2">
    <source>
        <dbReference type="EMBL" id="CAK6442727.1"/>
    </source>
</evidence>
<proteinExistence type="predicted"/>
<reference evidence="2" key="1">
    <citation type="submission" date="2023-12" db="EMBL/GenBank/DDBJ databases">
        <authorList>
            <person name="Brown T."/>
        </authorList>
    </citation>
    <scope>NUCLEOTIDE SEQUENCE</scope>
</reference>
<evidence type="ECO:0000256" key="1">
    <source>
        <dbReference type="SAM" id="MobiDB-lite"/>
    </source>
</evidence>
<dbReference type="Proteomes" id="UP001314169">
    <property type="component" value="Chromosome 3"/>
</dbReference>
<feature type="compositionally biased region" description="Low complexity" evidence="1">
    <location>
        <begin position="44"/>
        <end position="57"/>
    </location>
</feature>
<protein>
    <submittedName>
        <fullName evidence="2">Uncharacterized protein</fullName>
    </submittedName>
</protein>
<keyword evidence="3" id="KW-1185">Reference proteome</keyword>
<evidence type="ECO:0000313" key="3">
    <source>
        <dbReference type="Proteomes" id="UP001314169"/>
    </source>
</evidence>
<gene>
    <name evidence="2" type="ORF">MPIPNATIZW_LOCUS11033</name>
</gene>
<sequence>MKRHLTAGQDAREGARAGRTAAPPEPIAVAGGGLSMGCEREEGAAASSTRRAAAAPR</sequence>
<feature type="region of interest" description="Disordered" evidence="1">
    <location>
        <begin position="1"/>
        <end position="57"/>
    </location>
</feature>
<accession>A0ABN9ZWW0</accession>